<proteinExistence type="predicted"/>
<evidence type="ECO:0000313" key="2">
    <source>
        <dbReference type="EMBL" id="AMM31517.1"/>
    </source>
</evidence>
<name>A0A126ZX31_9MICC</name>
<dbReference type="EMBL" id="CP014518">
    <property type="protein sequence ID" value="AMM31517.1"/>
    <property type="molecule type" value="Genomic_DNA"/>
</dbReference>
<evidence type="ECO:0000313" key="3">
    <source>
        <dbReference type="Proteomes" id="UP000070134"/>
    </source>
</evidence>
<organism evidence="2 3">
    <name type="scientific">Sinomonas atrocyanea</name>
    <dbReference type="NCBI Taxonomy" id="37927"/>
    <lineage>
        <taxon>Bacteria</taxon>
        <taxon>Bacillati</taxon>
        <taxon>Actinomycetota</taxon>
        <taxon>Actinomycetes</taxon>
        <taxon>Micrococcales</taxon>
        <taxon>Micrococcaceae</taxon>
        <taxon>Sinomonas</taxon>
    </lineage>
</organism>
<feature type="transmembrane region" description="Helical" evidence="1">
    <location>
        <begin position="23"/>
        <end position="44"/>
    </location>
</feature>
<dbReference type="RefSeq" id="WP_141305593.1">
    <property type="nucleotide sequence ID" value="NZ_BJMO01000036.1"/>
</dbReference>
<protein>
    <submittedName>
        <fullName evidence="2">Uncharacterized protein</fullName>
    </submittedName>
</protein>
<accession>A0A126ZX31</accession>
<dbReference type="Proteomes" id="UP000070134">
    <property type="component" value="Chromosome"/>
</dbReference>
<keyword evidence="1" id="KW-0812">Transmembrane</keyword>
<evidence type="ECO:0000256" key="1">
    <source>
        <dbReference type="SAM" id="Phobius"/>
    </source>
</evidence>
<sequence>MVLLLALACRRLAAGSRKGATRACAAGIGAVIVLESAWMALAGALGDQPNVLMVVFGVVLAIAGVMVSSVYWRAVR</sequence>
<feature type="transmembrane region" description="Helical" evidence="1">
    <location>
        <begin position="51"/>
        <end position="72"/>
    </location>
</feature>
<keyword evidence="1" id="KW-1133">Transmembrane helix</keyword>
<dbReference type="KEGG" id="satk:SA2016_0829"/>
<reference evidence="2 3" key="1">
    <citation type="submission" date="2016-02" db="EMBL/GenBank/DDBJ databases">
        <title>Complete genome of Sinomonas atrocyanea KCTC 3377.</title>
        <authorList>
            <person name="Kim K.M."/>
        </authorList>
    </citation>
    <scope>NUCLEOTIDE SEQUENCE [LARGE SCALE GENOMIC DNA]</scope>
    <source>
        <strain evidence="2 3">KCTC 3377</strain>
    </source>
</reference>
<dbReference type="AlphaFoldDB" id="A0A126ZX31"/>
<gene>
    <name evidence="2" type="ORF">SA2016_0829</name>
</gene>
<keyword evidence="1" id="KW-0472">Membrane</keyword>
<keyword evidence="3" id="KW-1185">Reference proteome</keyword>